<name>A0A366HB70_9BURK</name>
<feature type="domain" description="Glutamine amidotransferase" evidence="1">
    <location>
        <begin position="22"/>
        <end position="186"/>
    </location>
</feature>
<dbReference type="InterPro" id="IPR044992">
    <property type="entry name" value="ChyE-like"/>
</dbReference>
<sequence length="240" mass="26566">MKPIVVFQHTEVGQPGFVIPILESLGYRCEIIRIVDGQTVPETASDFAGLVFMGGYMSVHDPLPWIAQECALIREADALDIPVAGHCLGSQLMAIALGANVHKNIRSEIGWQDIVVEGGELAQAWWGEQEGSIIPTFQWHGDTFELPLGAVRIATGANCANQAFVLCDLHLGMQSHFEMTPELVELSLERNGAWLEREYATGNPAVTSLQETQRDVPARTRAMEKVLTRLYSRWVRNCKP</sequence>
<gene>
    <name evidence="2" type="ORF">DFR37_105251</name>
</gene>
<accession>A0A366HB70</accession>
<dbReference type="OrthoDB" id="9813383at2"/>
<protein>
    <submittedName>
        <fullName evidence="2">GMP synthase-like glutamine amidotransferase</fullName>
    </submittedName>
</protein>
<keyword evidence="3" id="KW-1185">Reference proteome</keyword>
<dbReference type="GO" id="GO:0005829">
    <property type="term" value="C:cytosol"/>
    <property type="evidence" value="ECO:0007669"/>
    <property type="project" value="TreeGrafter"/>
</dbReference>
<dbReference type="InterPro" id="IPR029062">
    <property type="entry name" value="Class_I_gatase-like"/>
</dbReference>
<dbReference type="PANTHER" id="PTHR42695">
    <property type="entry name" value="GLUTAMINE AMIDOTRANSFERASE YLR126C-RELATED"/>
    <property type="match status" value="1"/>
</dbReference>
<dbReference type="InterPro" id="IPR017926">
    <property type="entry name" value="GATASE"/>
</dbReference>
<dbReference type="RefSeq" id="WP_113933406.1">
    <property type="nucleotide sequence ID" value="NZ_JACCEU010000003.1"/>
</dbReference>
<reference evidence="2 3" key="1">
    <citation type="submission" date="2018-06" db="EMBL/GenBank/DDBJ databases">
        <title>Genomic Encyclopedia of Type Strains, Phase IV (KMG-IV): sequencing the most valuable type-strain genomes for metagenomic binning, comparative biology and taxonomic classification.</title>
        <authorList>
            <person name="Goeker M."/>
        </authorList>
    </citation>
    <scope>NUCLEOTIDE SEQUENCE [LARGE SCALE GENOMIC DNA]</scope>
    <source>
        <strain evidence="2 3">DSM 25520</strain>
    </source>
</reference>
<proteinExistence type="predicted"/>
<organism evidence="2 3">
    <name type="scientific">Eoetvoesiella caeni</name>
    <dbReference type="NCBI Taxonomy" id="645616"/>
    <lineage>
        <taxon>Bacteria</taxon>
        <taxon>Pseudomonadati</taxon>
        <taxon>Pseudomonadota</taxon>
        <taxon>Betaproteobacteria</taxon>
        <taxon>Burkholderiales</taxon>
        <taxon>Alcaligenaceae</taxon>
        <taxon>Eoetvoesiella</taxon>
    </lineage>
</organism>
<comment type="caution">
    <text evidence="2">The sequence shown here is derived from an EMBL/GenBank/DDBJ whole genome shotgun (WGS) entry which is preliminary data.</text>
</comment>
<dbReference type="PROSITE" id="PS51273">
    <property type="entry name" value="GATASE_TYPE_1"/>
    <property type="match status" value="1"/>
</dbReference>
<evidence type="ECO:0000313" key="3">
    <source>
        <dbReference type="Proteomes" id="UP000253628"/>
    </source>
</evidence>
<evidence type="ECO:0000313" key="2">
    <source>
        <dbReference type="EMBL" id="RBP39455.1"/>
    </source>
</evidence>
<dbReference type="Pfam" id="PF00117">
    <property type="entry name" value="GATase"/>
    <property type="match status" value="1"/>
</dbReference>
<dbReference type="PANTHER" id="PTHR42695:SF5">
    <property type="entry name" value="GLUTAMINE AMIDOTRANSFERASE YLR126C-RELATED"/>
    <property type="match status" value="1"/>
</dbReference>
<dbReference type="EMBL" id="QNRQ01000005">
    <property type="protein sequence ID" value="RBP39455.1"/>
    <property type="molecule type" value="Genomic_DNA"/>
</dbReference>
<dbReference type="SUPFAM" id="SSF52317">
    <property type="entry name" value="Class I glutamine amidotransferase-like"/>
    <property type="match status" value="1"/>
</dbReference>
<dbReference type="GO" id="GO:0016740">
    <property type="term" value="F:transferase activity"/>
    <property type="evidence" value="ECO:0007669"/>
    <property type="project" value="UniProtKB-KW"/>
</dbReference>
<dbReference type="Proteomes" id="UP000253628">
    <property type="component" value="Unassembled WGS sequence"/>
</dbReference>
<dbReference type="CDD" id="cd01741">
    <property type="entry name" value="GATase1_1"/>
    <property type="match status" value="1"/>
</dbReference>
<keyword evidence="2" id="KW-0808">Transferase</keyword>
<dbReference type="AlphaFoldDB" id="A0A366HB70"/>
<evidence type="ECO:0000259" key="1">
    <source>
        <dbReference type="Pfam" id="PF00117"/>
    </source>
</evidence>
<keyword evidence="2" id="KW-0315">Glutamine amidotransferase</keyword>
<dbReference type="Gene3D" id="3.40.50.880">
    <property type="match status" value="1"/>
</dbReference>